<dbReference type="InterPro" id="IPR041431">
    <property type="entry name" value="Mvd1_C"/>
</dbReference>
<dbReference type="InterPro" id="IPR029765">
    <property type="entry name" value="Mev_diP_decarb"/>
</dbReference>
<organism evidence="10 11">
    <name type="scientific">Lactococcus taiwanensis</name>
    <dbReference type="NCBI Taxonomy" id="1151742"/>
    <lineage>
        <taxon>Bacteria</taxon>
        <taxon>Bacillati</taxon>
        <taxon>Bacillota</taxon>
        <taxon>Bacilli</taxon>
        <taxon>Lactobacillales</taxon>
        <taxon>Streptococcaceae</taxon>
        <taxon>Lactococcus</taxon>
    </lineage>
</organism>
<reference evidence="10 11" key="1">
    <citation type="submission" date="2021-02" db="EMBL/GenBank/DDBJ databases">
        <title>Complete genome sequence of Lactococcus lactis strain K_LL004.</title>
        <authorList>
            <person name="Kim H.B."/>
        </authorList>
    </citation>
    <scope>NUCLEOTIDE SEQUENCE [LARGE SCALE GENOMIC DNA]</scope>
    <source>
        <strain evidence="10 11">K_LL004</strain>
    </source>
</reference>
<dbReference type="Proteomes" id="UP000663608">
    <property type="component" value="Chromosome"/>
</dbReference>
<dbReference type="InterPro" id="IPR036554">
    <property type="entry name" value="GHMP_kinase_C_sf"/>
</dbReference>
<dbReference type="Pfam" id="PF22700">
    <property type="entry name" value="MVD-like_N"/>
    <property type="match status" value="1"/>
</dbReference>
<evidence type="ECO:0000256" key="7">
    <source>
        <dbReference type="ARBA" id="ARBA00023239"/>
    </source>
</evidence>
<dbReference type="PIRSF" id="PIRSF015950">
    <property type="entry name" value="Mev_P_decrbx"/>
    <property type="match status" value="1"/>
</dbReference>
<dbReference type="KEGG" id="lti:JW886_02930"/>
<dbReference type="RefSeq" id="WP_205872274.1">
    <property type="nucleotide sequence ID" value="NZ_CP070872.1"/>
</dbReference>
<evidence type="ECO:0000256" key="5">
    <source>
        <dbReference type="ARBA" id="ARBA00022840"/>
    </source>
</evidence>
<dbReference type="PANTHER" id="PTHR10977:SF3">
    <property type="entry name" value="DIPHOSPHOMEVALONATE DECARBOXYLASE"/>
    <property type="match status" value="1"/>
</dbReference>
<dbReference type="NCBIfam" id="TIGR01240">
    <property type="entry name" value="mevDPdecarb"/>
    <property type="match status" value="1"/>
</dbReference>
<dbReference type="AlphaFoldDB" id="A0AA45QRQ8"/>
<dbReference type="EMBL" id="CP070872">
    <property type="protein sequence ID" value="QSE77233.1"/>
    <property type="molecule type" value="Genomic_DNA"/>
</dbReference>
<keyword evidence="11" id="KW-1185">Reference proteome</keyword>
<protein>
    <recommendedName>
        <fullName evidence="2">diphosphomevalonate decarboxylase</fullName>
        <ecNumber evidence="2">4.1.1.33</ecNumber>
    </recommendedName>
</protein>
<dbReference type="FunFam" id="3.30.230.10:FF:000072">
    <property type="entry name" value="Diphosphomevalonate decarboxylase"/>
    <property type="match status" value="1"/>
</dbReference>
<name>A0AA45QRQ8_9LACT</name>
<evidence type="ECO:0000259" key="8">
    <source>
        <dbReference type="Pfam" id="PF18376"/>
    </source>
</evidence>
<dbReference type="Gene3D" id="3.30.230.10">
    <property type="match status" value="1"/>
</dbReference>
<dbReference type="InterPro" id="IPR053859">
    <property type="entry name" value="MVD-like_N"/>
</dbReference>
<keyword evidence="6" id="KW-0443">Lipid metabolism</keyword>
<evidence type="ECO:0000256" key="3">
    <source>
        <dbReference type="ARBA" id="ARBA00022516"/>
    </source>
</evidence>
<feature type="domain" description="Diphosphomevalonate decarboxylase-like N-terminal" evidence="9">
    <location>
        <begin position="9"/>
        <end position="160"/>
    </location>
</feature>
<dbReference type="InterPro" id="IPR014721">
    <property type="entry name" value="Ribsml_uS5_D2-typ_fold_subgr"/>
</dbReference>
<evidence type="ECO:0000256" key="4">
    <source>
        <dbReference type="ARBA" id="ARBA00022741"/>
    </source>
</evidence>
<dbReference type="GO" id="GO:0005829">
    <property type="term" value="C:cytosol"/>
    <property type="evidence" value="ECO:0007669"/>
    <property type="project" value="InterPro"/>
</dbReference>
<evidence type="ECO:0000256" key="1">
    <source>
        <dbReference type="ARBA" id="ARBA00008831"/>
    </source>
</evidence>
<gene>
    <name evidence="10" type="primary">mvaD</name>
    <name evidence="10" type="ORF">JW886_02930</name>
</gene>
<dbReference type="InterPro" id="IPR005935">
    <property type="entry name" value="Mev_decarb"/>
</dbReference>
<comment type="similarity">
    <text evidence="1">Belongs to the diphosphomevalonate decarboxylase family.</text>
</comment>
<evidence type="ECO:0000313" key="11">
    <source>
        <dbReference type="Proteomes" id="UP000663608"/>
    </source>
</evidence>
<dbReference type="Gene3D" id="3.30.70.890">
    <property type="entry name" value="GHMP kinase, C-terminal domain"/>
    <property type="match status" value="1"/>
</dbReference>
<accession>A0AA45QRQ8</accession>
<keyword evidence="4" id="KW-0547">Nucleotide-binding</keyword>
<dbReference type="SUPFAM" id="SSF54211">
    <property type="entry name" value="Ribosomal protein S5 domain 2-like"/>
    <property type="match status" value="1"/>
</dbReference>
<evidence type="ECO:0000256" key="2">
    <source>
        <dbReference type="ARBA" id="ARBA00012296"/>
    </source>
</evidence>
<dbReference type="GO" id="GO:0004163">
    <property type="term" value="F:diphosphomevalonate decarboxylase activity"/>
    <property type="evidence" value="ECO:0007669"/>
    <property type="project" value="UniProtKB-EC"/>
</dbReference>
<keyword evidence="7 10" id="KW-0456">Lyase</keyword>
<dbReference type="PANTHER" id="PTHR10977">
    <property type="entry name" value="DIPHOSPHOMEVALONATE DECARBOXYLASE"/>
    <property type="match status" value="1"/>
</dbReference>
<dbReference type="GO" id="GO:0005524">
    <property type="term" value="F:ATP binding"/>
    <property type="evidence" value="ECO:0007669"/>
    <property type="project" value="UniProtKB-KW"/>
</dbReference>
<proteinExistence type="inferred from homology"/>
<sequence length="318" mass="35149">MKNIVTARAHTNIALIKYWGKADSTLNIPTTSSLSMTLDQFYTTTAVEFTESPADRLILNQQETDATRVSQFLMMMRAKYGQFPNVKITSENHVPTAAGLASSASSFAALTAAMFGLLELEKDDAELSRIARRGSGSASRSLFGNFAIWNKGSDDRSSFAESFYNQDIGLSMIVAEISSEKKKMSSTKGMQLAQTAPTYGAWVEKSAYQLEEMKSAILKKDIEKIGLIAQDNALGMHEQNRRCEAPFDYFTKETQRVVDFTAQCYRAGLLAFVTIDAGPNVKIITDHATEKKLLAKFRAEFPELTFDVAHAGGAYEYL</sequence>
<evidence type="ECO:0000313" key="10">
    <source>
        <dbReference type="EMBL" id="QSE77233.1"/>
    </source>
</evidence>
<dbReference type="GO" id="GO:0019287">
    <property type="term" value="P:isopentenyl diphosphate biosynthetic process, mevalonate pathway"/>
    <property type="evidence" value="ECO:0007669"/>
    <property type="project" value="InterPro"/>
</dbReference>
<evidence type="ECO:0000256" key="6">
    <source>
        <dbReference type="ARBA" id="ARBA00023098"/>
    </source>
</evidence>
<feature type="domain" description="Mvd1 C-terminal" evidence="8">
    <location>
        <begin position="173"/>
        <end position="303"/>
    </location>
</feature>
<keyword evidence="3" id="KW-0444">Lipid biosynthesis</keyword>
<dbReference type="EC" id="4.1.1.33" evidence="2"/>
<dbReference type="Pfam" id="PF18376">
    <property type="entry name" value="MDD_C"/>
    <property type="match status" value="1"/>
</dbReference>
<keyword evidence="5" id="KW-0067">ATP-binding</keyword>
<dbReference type="SUPFAM" id="SSF55060">
    <property type="entry name" value="GHMP Kinase, C-terminal domain"/>
    <property type="match status" value="1"/>
</dbReference>
<evidence type="ECO:0000259" key="9">
    <source>
        <dbReference type="Pfam" id="PF22700"/>
    </source>
</evidence>
<dbReference type="InterPro" id="IPR020568">
    <property type="entry name" value="Ribosomal_Su5_D2-typ_SF"/>
</dbReference>